<dbReference type="InterPro" id="IPR024077">
    <property type="entry name" value="Neurolysin/TOP_dom2"/>
</dbReference>
<keyword evidence="5 7" id="KW-0862">Zinc</keyword>
<comment type="caution">
    <text evidence="9">The sequence shown here is derived from an EMBL/GenBank/DDBJ whole genome shotgun (WGS) entry which is preliminary data.</text>
</comment>
<proteinExistence type="inferred from homology"/>
<keyword evidence="6 7" id="KW-0482">Metalloprotease</keyword>
<sequence>MTTNPFFSPSPLPYELPPFAEIRDEHYLPAFERGLAEQLEEVAAVSGSQEPPTFENTIVALERSGAVLRRVRNVFFNQSSADTNPVVQELEAQLNPRLAAHSDAIHLDAGLFARVASLHDDRAELGLDAESLRLLERYHTMFLRAGAQLSPEDQQRLRELNAELATAATSFQQNIFDDTRDAALVLDGPEELAGLSEDAISAAAENGRARGHDGKYVISLKNFSNQTELASLDNREVRERLLERSLGRGAKGNGKLAARMATLRAERAALLGYDSHAAYVVADQTALTTDAVTGMLHRLVPPAVAMAEREAAALAAVSDTGPIQAWDWAYRSQQVRKERYAFDAAVMRPYFEADRVLHDGVFFAASQVYGLRFTERTDLVGYHPDVRVFEVSEEDGTPLGLYLADLFARGSKRGGAWMNALVGQSGLLGTRPVVVNNLNIAKPAPGEPALLTFAEVNTLFHEFGHALHGLFSDVRYPFFAGTAVPRDFVEYPSQVNEMWALRPEVLANYAKHHETGEPLPAELIERMAEADAFGQGFRTVEYLGAALLDWAWHTIGAGSDPGDAQAFEAEALKAAGIAVPAIPPRYRSTYFSHVFSNGYSAGYYSYIWSEVLDADTVDWFEENGGMRRANGDTFRRELLSKGGSVDSLTTYRNFRGRDPKIEPLLVRRGLLPA</sequence>
<dbReference type="InterPro" id="IPR001567">
    <property type="entry name" value="Pept_M3A_M3B_dom"/>
</dbReference>
<dbReference type="EMBL" id="JBITYG010000012">
    <property type="protein sequence ID" value="MFI9105382.1"/>
    <property type="molecule type" value="Genomic_DNA"/>
</dbReference>
<name>A0ABW8CG06_9ACTN</name>
<dbReference type="PANTHER" id="PTHR43660:SF1">
    <property type="entry name" value="DIPEPTIDYL CARBOXYPEPTIDASE"/>
    <property type="match status" value="1"/>
</dbReference>
<gene>
    <name evidence="9" type="ORF">ACIGXA_33210</name>
</gene>
<dbReference type="Proteomes" id="UP001614394">
    <property type="component" value="Unassembled WGS sequence"/>
</dbReference>
<evidence type="ECO:0000256" key="1">
    <source>
        <dbReference type="ARBA" id="ARBA00006040"/>
    </source>
</evidence>
<dbReference type="Pfam" id="PF01432">
    <property type="entry name" value="Peptidase_M3"/>
    <property type="match status" value="1"/>
</dbReference>
<feature type="domain" description="Peptidase M3A/M3B catalytic" evidence="8">
    <location>
        <begin position="230"/>
        <end position="667"/>
    </location>
</feature>
<evidence type="ECO:0000256" key="5">
    <source>
        <dbReference type="ARBA" id="ARBA00022833"/>
    </source>
</evidence>
<keyword evidence="2 7" id="KW-0645">Protease</keyword>
<dbReference type="CDD" id="cd06456">
    <property type="entry name" value="M3A_DCP"/>
    <property type="match status" value="1"/>
</dbReference>
<dbReference type="Gene3D" id="1.10.1370.10">
    <property type="entry name" value="Neurolysin, domain 3"/>
    <property type="match status" value="1"/>
</dbReference>
<dbReference type="InterPro" id="IPR034005">
    <property type="entry name" value="M3A_DCP"/>
</dbReference>
<evidence type="ECO:0000256" key="4">
    <source>
        <dbReference type="ARBA" id="ARBA00022801"/>
    </source>
</evidence>
<evidence type="ECO:0000256" key="6">
    <source>
        <dbReference type="ARBA" id="ARBA00023049"/>
    </source>
</evidence>
<comment type="cofactor">
    <cofactor evidence="7">
        <name>Zn(2+)</name>
        <dbReference type="ChEBI" id="CHEBI:29105"/>
    </cofactor>
    <text evidence="7">Binds 1 zinc ion.</text>
</comment>
<evidence type="ECO:0000256" key="3">
    <source>
        <dbReference type="ARBA" id="ARBA00022723"/>
    </source>
</evidence>
<keyword evidence="4 7" id="KW-0378">Hydrolase</keyword>
<dbReference type="InterPro" id="IPR024079">
    <property type="entry name" value="MetalloPept_cat_dom_sf"/>
</dbReference>
<evidence type="ECO:0000313" key="9">
    <source>
        <dbReference type="EMBL" id="MFI9105382.1"/>
    </source>
</evidence>
<dbReference type="Gene3D" id="3.40.390.10">
    <property type="entry name" value="Collagenase (Catalytic Domain)"/>
    <property type="match status" value="1"/>
</dbReference>
<keyword evidence="10" id="KW-1185">Reference proteome</keyword>
<comment type="similarity">
    <text evidence="1 7">Belongs to the peptidase M3 family.</text>
</comment>
<reference evidence="9 10" key="1">
    <citation type="submission" date="2024-10" db="EMBL/GenBank/DDBJ databases">
        <title>The Natural Products Discovery Center: Release of the First 8490 Sequenced Strains for Exploring Actinobacteria Biosynthetic Diversity.</title>
        <authorList>
            <person name="Kalkreuter E."/>
            <person name="Kautsar S.A."/>
            <person name="Yang D."/>
            <person name="Bader C.D."/>
            <person name="Teijaro C.N."/>
            <person name="Fluegel L."/>
            <person name="Davis C.M."/>
            <person name="Simpson J.R."/>
            <person name="Lauterbach L."/>
            <person name="Steele A.D."/>
            <person name="Gui C."/>
            <person name="Meng S."/>
            <person name="Li G."/>
            <person name="Viehrig K."/>
            <person name="Ye F."/>
            <person name="Su P."/>
            <person name="Kiefer A.F."/>
            <person name="Nichols A."/>
            <person name="Cepeda A.J."/>
            <person name="Yan W."/>
            <person name="Fan B."/>
            <person name="Jiang Y."/>
            <person name="Adhikari A."/>
            <person name="Zheng C.-J."/>
            <person name="Schuster L."/>
            <person name="Cowan T.M."/>
            <person name="Smanski M.J."/>
            <person name="Chevrette M.G."/>
            <person name="De Carvalho L.P.S."/>
            <person name="Shen B."/>
        </authorList>
    </citation>
    <scope>NUCLEOTIDE SEQUENCE [LARGE SCALE GENOMIC DNA]</scope>
    <source>
        <strain evidence="9 10">NPDC053399</strain>
    </source>
</reference>
<evidence type="ECO:0000256" key="2">
    <source>
        <dbReference type="ARBA" id="ARBA00022670"/>
    </source>
</evidence>
<dbReference type="RefSeq" id="WP_399656069.1">
    <property type="nucleotide sequence ID" value="NZ_JBITYG010000012.1"/>
</dbReference>
<dbReference type="PANTHER" id="PTHR43660">
    <property type="entry name" value="DIPEPTIDYL CARBOXYPEPTIDASE"/>
    <property type="match status" value="1"/>
</dbReference>
<accession>A0ABW8CG06</accession>
<evidence type="ECO:0000256" key="7">
    <source>
        <dbReference type="RuleBase" id="RU003435"/>
    </source>
</evidence>
<organism evidence="9 10">
    <name type="scientific">Streptomyces fildesensis</name>
    <dbReference type="NCBI Taxonomy" id="375757"/>
    <lineage>
        <taxon>Bacteria</taxon>
        <taxon>Bacillati</taxon>
        <taxon>Actinomycetota</taxon>
        <taxon>Actinomycetes</taxon>
        <taxon>Kitasatosporales</taxon>
        <taxon>Streptomycetaceae</taxon>
        <taxon>Streptomyces</taxon>
    </lineage>
</organism>
<protein>
    <submittedName>
        <fullName evidence="9">M3 family metallopeptidase</fullName>
    </submittedName>
</protein>
<dbReference type="Gene3D" id="1.10.1370.40">
    <property type="match status" value="1"/>
</dbReference>
<evidence type="ECO:0000313" key="10">
    <source>
        <dbReference type="Proteomes" id="UP001614394"/>
    </source>
</evidence>
<dbReference type="InterPro" id="IPR045090">
    <property type="entry name" value="Pept_M3A_M3B"/>
</dbReference>
<keyword evidence="3 7" id="KW-0479">Metal-binding</keyword>
<evidence type="ECO:0000259" key="8">
    <source>
        <dbReference type="Pfam" id="PF01432"/>
    </source>
</evidence>
<dbReference type="SUPFAM" id="SSF55486">
    <property type="entry name" value="Metalloproteases ('zincins'), catalytic domain"/>
    <property type="match status" value="1"/>
</dbReference>